<dbReference type="InterPro" id="IPR029064">
    <property type="entry name" value="Ribosomal_eL30-like_sf"/>
</dbReference>
<evidence type="ECO:0000313" key="5">
    <source>
        <dbReference type="EMBL" id="HIU59546.1"/>
    </source>
</evidence>
<dbReference type="EMBL" id="DVMZ01000145">
    <property type="protein sequence ID" value="HIU59546.1"/>
    <property type="molecule type" value="Genomic_DNA"/>
</dbReference>
<dbReference type="Pfam" id="PF00588">
    <property type="entry name" value="SpoU_methylase"/>
    <property type="match status" value="1"/>
</dbReference>
<evidence type="ECO:0000313" key="6">
    <source>
        <dbReference type="Proteomes" id="UP000824081"/>
    </source>
</evidence>
<dbReference type="GO" id="GO:0003723">
    <property type="term" value="F:RNA binding"/>
    <property type="evidence" value="ECO:0007669"/>
    <property type="project" value="InterPro"/>
</dbReference>
<dbReference type="Proteomes" id="UP000824081">
    <property type="component" value="Unassembled WGS sequence"/>
</dbReference>
<dbReference type="PANTHER" id="PTHR43191:SF2">
    <property type="entry name" value="RRNA METHYLTRANSFERASE 3, MITOCHONDRIAL"/>
    <property type="match status" value="1"/>
</dbReference>
<dbReference type="InterPro" id="IPR029026">
    <property type="entry name" value="tRNA_m1G_MTases_N"/>
</dbReference>
<dbReference type="PANTHER" id="PTHR43191">
    <property type="entry name" value="RRNA METHYLTRANSFERASE 3"/>
    <property type="match status" value="1"/>
</dbReference>
<name>A0A9D1MG12_9FIRM</name>
<sequence>MVEGTKMAAECRRSALEIERVILSESYAGEEYGEAVRVSDELFRVLSDEKTPQGILCRVRIPKRRLALPTGCCLLLDGVSDPGNMGAIIRTANAAGYSQLYLADCTDPYSPKSVRASMSGIFFTELYIASREEIFSALSGVPIYAADMHGENIFGFSPSGKFALAIGNEANGISEEVFRRAERTLRIPMQSEQESLNAAVAAGIAMYALRSDQFRDKR</sequence>
<dbReference type="Gene3D" id="3.40.1280.10">
    <property type="match status" value="1"/>
</dbReference>
<dbReference type="CDD" id="cd18095">
    <property type="entry name" value="SpoU-like_rRNA-MTase"/>
    <property type="match status" value="1"/>
</dbReference>
<dbReference type="SMART" id="SM00967">
    <property type="entry name" value="SpoU_sub_bind"/>
    <property type="match status" value="1"/>
</dbReference>
<dbReference type="GO" id="GO:0006396">
    <property type="term" value="P:RNA processing"/>
    <property type="evidence" value="ECO:0007669"/>
    <property type="project" value="InterPro"/>
</dbReference>
<dbReference type="InterPro" id="IPR051259">
    <property type="entry name" value="rRNA_Methyltransferase"/>
</dbReference>
<dbReference type="SUPFAM" id="SSF75217">
    <property type="entry name" value="alpha/beta knot"/>
    <property type="match status" value="1"/>
</dbReference>
<organism evidence="5 6">
    <name type="scientific">Candidatus Scatosoma pullistercoris</name>
    <dbReference type="NCBI Taxonomy" id="2840934"/>
    <lineage>
        <taxon>Bacteria</taxon>
        <taxon>Bacillati</taxon>
        <taxon>Bacillota</taxon>
        <taxon>Clostridia</taxon>
        <taxon>Candidatus Scatosoma</taxon>
    </lineage>
</organism>
<evidence type="ECO:0000259" key="4">
    <source>
        <dbReference type="SMART" id="SM00967"/>
    </source>
</evidence>
<dbReference type="GO" id="GO:0032259">
    <property type="term" value="P:methylation"/>
    <property type="evidence" value="ECO:0007669"/>
    <property type="project" value="UniProtKB-KW"/>
</dbReference>
<dbReference type="GO" id="GO:0005737">
    <property type="term" value="C:cytoplasm"/>
    <property type="evidence" value="ECO:0007669"/>
    <property type="project" value="UniProtKB-ARBA"/>
</dbReference>
<dbReference type="AlphaFoldDB" id="A0A9D1MG12"/>
<keyword evidence="2 5" id="KW-0489">Methyltransferase</keyword>
<dbReference type="InterPro" id="IPR029028">
    <property type="entry name" value="Alpha/beta_knot_MTases"/>
</dbReference>
<dbReference type="Gene3D" id="3.30.1330.30">
    <property type="match status" value="1"/>
</dbReference>
<keyword evidence="3" id="KW-0808">Transferase</keyword>
<accession>A0A9D1MG12</accession>
<comment type="similarity">
    <text evidence="1">Belongs to the class IV-like SAM-binding methyltransferase superfamily. RNA methyltransferase TrmH family.</text>
</comment>
<evidence type="ECO:0000256" key="3">
    <source>
        <dbReference type="ARBA" id="ARBA00022679"/>
    </source>
</evidence>
<reference evidence="5" key="1">
    <citation type="submission" date="2020-10" db="EMBL/GenBank/DDBJ databases">
        <authorList>
            <person name="Gilroy R."/>
        </authorList>
    </citation>
    <scope>NUCLEOTIDE SEQUENCE</scope>
    <source>
        <strain evidence="5">11687</strain>
    </source>
</reference>
<reference evidence="5" key="2">
    <citation type="journal article" date="2021" name="PeerJ">
        <title>Extensive microbial diversity within the chicken gut microbiome revealed by metagenomics and culture.</title>
        <authorList>
            <person name="Gilroy R."/>
            <person name="Ravi A."/>
            <person name="Getino M."/>
            <person name="Pursley I."/>
            <person name="Horton D.L."/>
            <person name="Alikhan N.F."/>
            <person name="Baker D."/>
            <person name="Gharbi K."/>
            <person name="Hall N."/>
            <person name="Watson M."/>
            <person name="Adriaenssens E.M."/>
            <person name="Foster-Nyarko E."/>
            <person name="Jarju S."/>
            <person name="Secka A."/>
            <person name="Antonio M."/>
            <person name="Oren A."/>
            <person name="Chaudhuri R.R."/>
            <person name="La Ragione R."/>
            <person name="Hildebrand F."/>
            <person name="Pallen M.J."/>
        </authorList>
    </citation>
    <scope>NUCLEOTIDE SEQUENCE</scope>
    <source>
        <strain evidence="5">11687</strain>
    </source>
</reference>
<dbReference type="InterPro" id="IPR013123">
    <property type="entry name" value="SpoU_subst-bd"/>
</dbReference>
<feature type="domain" description="RNA 2-O ribose methyltransferase substrate binding" evidence="4">
    <location>
        <begin position="1"/>
        <end position="65"/>
    </location>
</feature>
<proteinExistence type="inferred from homology"/>
<dbReference type="SUPFAM" id="SSF55315">
    <property type="entry name" value="L30e-like"/>
    <property type="match status" value="1"/>
</dbReference>
<gene>
    <name evidence="5" type="ORF">IAC57_05515</name>
</gene>
<dbReference type="InterPro" id="IPR001537">
    <property type="entry name" value="SpoU_MeTrfase"/>
</dbReference>
<dbReference type="GO" id="GO:0008173">
    <property type="term" value="F:RNA methyltransferase activity"/>
    <property type="evidence" value="ECO:0007669"/>
    <property type="project" value="InterPro"/>
</dbReference>
<evidence type="ECO:0000256" key="2">
    <source>
        <dbReference type="ARBA" id="ARBA00022603"/>
    </source>
</evidence>
<comment type="caution">
    <text evidence="5">The sequence shown here is derived from an EMBL/GenBank/DDBJ whole genome shotgun (WGS) entry which is preliminary data.</text>
</comment>
<protein>
    <submittedName>
        <fullName evidence="5">RNA methyltransferase</fullName>
    </submittedName>
</protein>
<evidence type="ECO:0000256" key="1">
    <source>
        <dbReference type="ARBA" id="ARBA00007228"/>
    </source>
</evidence>